<reference evidence="2 3" key="1">
    <citation type="submission" date="2015-12" db="EMBL/GenBank/DDBJ databases">
        <authorList>
            <person name="Shamseldin A."/>
            <person name="Moawad H."/>
            <person name="Abd El-Rahim W.M."/>
            <person name="Sadowsky M.J."/>
        </authorList>
    </citation>
    <scope>NUCLEOTIDE SEQUENCE [LARGE SCALE GENOMIC DNA]</scope>
    <source>
        <strain evidence="2 3">WF1</strain>
    </source>
</reference>
<evidence type="ECO:0000313" key="3">
    <source>
        <dbReference type="Proteomes" id="UP000191980"/>
    </source>
</evidence>
<comment type="caution">
    <text evidence="2">The sequence shown here is derived from an EMBL/GenBank/DDBJ whole genome shotgun (WGS) entry which is preliminary data.</text>
</comment>
<name>A0A1V8M2V3_9GAMM</name>
<feature type="transmembrane region" description="Helical" evidence="1">
    <location>
        <begin position="43"/>
        <end position="66"/>
    </location>
</feature>
<keyword evidence="1" id="KW-1133">Transmembrane helix</keyword>
<feature type="transmembrane region" description="Helical" evidence="1">
    <location>
        <begin position="20"/>
        <end position="37"/>
    </location>
</feature>
<organism evidence="2 3">
    <name type="scientific">Methyloprofundus sedimenti</name>
    <dbReference type="NCBI Taxonomy" id="1420851"/>
    <lineage>
        <taxon>Bacteria</taxon>
        <taxon>Pseudomonadati</taxon>
        <taxon>Pseudomonadota</taxon>
        <taxon>Gammaproteobacteria</taxon>
        <taxon>Methylococcales</taxon>
        <taxon>Methylococcaceae</taxon>
        <taxon>Methyloprofundus</taxon>
    </lineage>
</organism>
<dbReference type="OrthoDB" id="5572689at2"/>
<accession>A0A1V8M2V3</accession>
<keyword evidence="3" id="KW-1185">Reference proteome</keyword>
<dbReference type="Proteomes" id="UP000191980">
    <property type="component" value="Unassembled WGS sequence"/>
</dbReference>
<keyword evidence="1" id="KW-0472">Membrane</keyword>
<gene>
    <name evidence="2" type="ORF">AU255_16970</name>
</gene>
<keyword evidence="1" id="KW-0812">Transmembrane</keyword>
<proteinExistence type="predicted"/>
<sequence length="90" mass="10205">MLIKLKAKLPLAKLKQYPSINAIVILIAMIMLWRGVWGLLDIYLFPGVPTFSYLFSISLGILILYLDDFNLSDLKKITTSAKNSKSQDEE</sequence>
<dbReference type="AlphaFoldDB" id="A0A1V8M2V3"/>
<dbReference type="RefSeq" id="WP_080524105.1">
    <property type="nucleotide sequence ID" value="NZ_LPUF01000003.1"/>
</dbReference>
<dbReference type="EMBL" id="LPUF01000003">
    <property type="protein sequence ID" value="OQK15881.1"/>
    <property type="molecule type" value="Genomic_DNA"/>
</dbReference>
<evidence type="ECO:0000256" key="1">
    <source>
        <dbReference type="SAM" id="Phobius"/>
    </source>
</evidence>
<dbReference type="Pfam" id="PF15993">
    <property type="entry name" value="Fuseless"/>
    <property type="match status" value="1"/>
</dbReference>
<dbReference type="InterPro" id="IPR032751">
    <property type="entry name" value="Fuseless"/>
</dbReference>
<protein>
    <submittedName>
        <fullName evidence="2">Uncharacterized protein</fullName>
    </submittedName>
</protein>
<evidence type="ECO:0000313" key="2">
    <source>
        <dbReference type="EMBL" id="OQK15881.1"/>
    </source>
</evidence>